<name>A0A919CWP6_9ACTN</name>
<dbReference type="EMBL" id="BMVF01000009">
    <property type="protein sequence ID" value="GHD90903.1"/>
    <property type="molecule type" value="Genomic_DNA"/>
</dbReference>
<gene>
    <name evidence="1" type="ORF">GCM10010508_37340</name>
</gene>
<evidence type="ECO:0008006" key="3">
    <source>
        <dbReference type="Google" id="ProtNLM"/>
    </source>
</evidence>
<dbReference type="RefSeq" id="WP_190178985.1">
    <property type="nucleotide sequence ID" value="NZ_BMVF01000009.1"/>
</dbReference>
<dbReference type="Proteomes" id="UP000608955">
    <property type="component" value="Unassembled WGS sequence"/>
</dbReference>
<accession>A0A919CWP6</accession>
<evidence type="ECO:0000313" key="2">
    <source>
        <dbReference type="Proteomes" id="UP000608955"/>
    </source>
</evidence>
<sequence>MPFLSRRGRSSRLAPELDDADLGKLLKRLVSTARSSTAGTADLCVAQIARLLREEPDDFDRRAHRLSVLAGFLHESYLPATWAKREPRNADALVLCSWADLEQGRSEGGLADASAVWKRCLLAGELAPQDPTPWVVMLNVARLEGYARADVFAIWNEIVARDRWHREAYLSMLAYLSPREAGSLPQLLEFVDSVRTHMPANAPCAAVELTAHVMQYHSAVARGGAMGLLAGNHWRGPQAAELLDRARVTWPQPSFFSHAAAVADFNLLAYALTAAGRRRESAPVFEAIDGKVTDWPWRNDGDPVAVFESARGKAG</sequence>
<proteinExistence type="predicted"/>
<comment type="caution">
    <text evidence="1">The sequence shown here is derived from an EMBL/GenBank/DDBJ whole genome shotgun (WGS) entry which is preliminary data.</text>
</comment>
<evidence type="ECO:0000313" key="1">
    <source>
        <dbReference type="EMBL" id="GHD90903.1"/>
    </source>
</evidence>
<reference evidence="1" key="2">
    <citation type="submission" date="2020-09" db="EMBL/GenBank/DDBJ databases">
        <authorList>
            <person name="Sun Q."/>
            <person name="Ohkuma M."/>
        </authorList>
    </citation>
    <scope>NUCLEOTIDE SEQUENCE</scope>
    <source>
        <strain evidence="1">JCM 4654</strain>
    </source>
</reference>
<dbReference type="AlphaFoldDB" id="A0A919CWP6"/>
<keyword evidence="2" id="KW-1185">Reference proteome</keyword>
<organism evidence="1 2">
    <name type="scientific">Streptomyces naganishii JCM 4654</name>
    <dbReference type="NCBI Taxonomy" id="1306179"/>
    <lineage>
        <taxon>Bacteria</taxon>
        <taxon>Bacillati</taxon>
        <taxon>Actinomycetota</taxon>
        <taxon>Actinomycetes</taxon>
        <taxon>Kitasatosporales</taxon>
        <taxon>Streptomycetaceae</taxon>
        <taxon>Streptomyces</taxon>
    </lineage>
</organism>
<protein>
    <recommendedName>
        <fullName evidence="3">DUF4034 domain-containing protein</fullName>
    </recommendedName>
</protein>
<reference evidence="1" key="1">
    <citation type="journal article" date="2014" name="Int. J. Syst. Evol. Microbiol.">
        <title>Complete genome sequence of Corynebacterium casei LMG S-19264T (=DSM 44701T), isolated from a smear-ripened cheese.</title>
        <authorList>
            <consortium name="US DOE Joint Genome Institute (JGI-PGF)"/>
            <person name="Walter F."/>
            <person name="Albersmeier A."/>
            <person name="Kalinowski J."/>
            <person name="Ruckert C."/>
        </authorList>
    </citation>
    <scope>NUCLEOTIDE SEQUENCE</scope>
    <source>
        <strain evidence="1">JCM 4654</strain>
    </source>
</reference>